<protein>
    <recommendedName>
        <fullName evidence="5">Enkurin domain-containing protein</fullName>
    </recommendedName>
</protein>
<accession>A0A8H7SCF5</accession>
<evidence type="ECO:0000256" key="1">
    <source>
        <dbReference type="SAM" id="Coils"/>
    </source>
</evidence>
<dbReference type="EMBL" id="JAEPRB010000005">
    <property type="protein sequence ID" value="KAG2227759.1"/>
    <property type="molecule type" value="Genomic_DNA"/>
</dbReference>
<dbReference type="AlphaFoldDB" id="A0A8H7SCF5"/>
<feature type="coiled-coil region" evidence="1">
    <location>
        <begin position="157"/>
        <end position="184"/>
    </location>
</feature>
<proteinExistence type="predicted"/>
<reference evidence="3 4" key="1">
    <citation type="submission" date="2020-12" db="EMBL/GenBank/DDBJ databases">
        <title>Metabolic potential, ecology and presence of endohyphal bacteria is reflected in genomic diversity of Mucoromycotina.</title>
        <authorList>
            <person name="Muszewska A."/>
            <person name="Okrasinska A."/>
            <person name="Steczkiewicz K."/>
            <person name="Drgas O."/>
            <person name="Orlowska M."/>
            <person name="Perlinska-Lenart U."/>
            <person name="Aleksandrzak-Piekarczyk T."/>
            <person name="Szatraj K."/>
            <person name="Zielenkiewicz U."/>
            <person name="Pilsyk S."/>
            <person name="Malc E."/>
            <person name="Mieczkowski P."/>
            <person name="Kruszewska J.S."/>
            <person name="Biernat P."/>
            <person name="Pawlowska J."/>
        </authorList>
    </citation>
    <scope>NUCLEOTIDE SEQUENCE [LARGE SCALE GENOMIC DNA]</scope>
    <source>
        <strain evidence="3 4">CBS 142.35</strain>
    </source>
</reference>
<name>A0A8H7SCF5_9FUNG</name>
<keyword evidence="1" id="KW-0175">Coiled coil</keyword>
<dbReference type="OrthoDB" id="5600564at2759"/>
<evidence type="ECO:0008006" key="5">
    <source>
        <dbReference type="Google" id="ProtNLM"/>
    </source>
</evidence>
<feature type="region of interest" description="Disordered" evidence="2">
    <location>
        <begin position="370"/>
        <end position="407"/>
    </location>
</feature>
<gene>
    <name evidence="3" type="ORF">INT45_004801</name>
</gene>
<feature type="compositionally biased region" description="Polar residues" evidence="2">
    <location>
        <begin position="47"/>
        <end position="61"/>
    </location>
</feature>
<evidence type="ECO:0000256" key="2">
    <source>
        <dbReference type="SAM" id="MobiDB-lite"/>
    </source>
</evidence>
<feature type="coiled-coil region" evidence="1">
    <location>
        <begin position="227"/>
        <end position="261"/>
    </location>
</feature>
<evidence type="ECO:0000313" key="3">
    <source>
        <dbReference type="EMBL" id="KAG2227759.1"/>
    </source>
</evidence>
<sequence length="407" mass="46297">MSQHQIPADLTVSATDDQVNTVNTSLSQLEQQERLPLQNQQQKQLNHSENNDTCSKNNISSYEPPVSEVEKGHQQEQEEEPWHIVNSSSCSSSRYFQKKNVVNDIDHNNLLVSSVLHPSASSSSLTTSYNNKSSSIIEDEKEKVEKKSPNMVTQDEVRLLHEELEKEKKTVAALQNQKEATTKDLDYFGRIVEKLTEEKSLLSQRLDLEKDFRLQVDKDRHTYEEQIRQRDEKIDHLSTQLGKAEEQVQALKFAMEQLVKTTTAVATTSGLSSSESIISDNTATEKSNSGQQREQQQMEERSSSSQIASRTLAKYSGTNAGRISENSQILLPKKPSTMVSKIDSDVLDRELRDLTQEKDQILLQYSKIPISGGSRQSRRQKEQLEDRLDKVDSQLSRVKQKIRTRGH</sequence>
<keyword evidence="4" id="KW-1185">Reference proteome</keyword>
<feature type="region of interest" description="Disordered" evidence="2">
    <location>
        <begin position="270"/>
        <end position="309"/>
    </location>
</feature>
<feature type="compositionally biased region" description="Low complexity" evidence="2">
    <location>
        <begin position="270"/>
        <end position="279"/>
    </location>
</feature>
<dbReference type="Proteomes" id="UP000646827">
    <property type="component" value="Unassembled WGS sequence"/>
</dbReference>
<feature type="compositionally biased region" description="Basic and acidic residues" evidence="2">
    <location>
        <begin position="68"/>
        <end position="82"/>
    </location>
</feature>
<feature type="region of interest" description="Disordered" evidence="2">
    <location>
        <begin position="26"/>
        <end position="85"/>
    </location>
</feature>
<feature type="compositionally biased region" description="Low complexity" evidence="2">
    <location>
        <begin position="26"/>
        <end position="45"/>
    </location>
</feature>
<feature type="compositionally biased region" description="Basic residues" evidence="2">
    <location>
        <begin position="398"/>
        <end position="407"/>
    </location>
</feature>
<evidence type="ECO:0000313" key="4">
    <source>
        <dbReference type="Proteomes" id="UP000646827"/>
    </source>
</evidence>
<feature type="compositionally biased region" description="Basic and acidic residues" evidence="2">
    <location>
        <begin position="379"/>
        <end position="392"/>
    </location>
</feature>
<comment type="caution">
    <text evidence="3">The sequence shown here is derived from an EMBL/GenBank/DDBJ whole genome shotgun (WGS) entry which is preliminary data.</text>
</comment>
<organism evidence="3 4">
    <name type="scientific">Circinella minor</name>
    <dbReference type="NCBI Taxonomy" id="1195481"/>
    <lineage>
        <taxon>Eukaryota</taxon>
        <taxon>Fungi</taxon>
        <taxon>Fungi incertae sedis</taxon>
        <taxon>Mucoromycota</taxon>
        <taxon>Mucoromycotina</taxon>
        <taxon>Mucoromycetes</taxon>
        <taxon>Mucorales</taxon>
        <taxon>Lichtheimiaceae</taxon>
        <taxon>Circinella</taxon>
    </lineage>
</organism>